<accession>A0A2S2NPQ0</accession>
<dbReference type="GO" id="GO:0005524">
    <property type="term" value="F:ATP binding"/>
    <property type="evidence" value="ECO:0007669"/>
    <property type="project" value="InterPro"/>
</dbReference>
<reference evidence="10" key="1">
    <citation type="submission" date="2018-04" db="EMBL/GenBank/DDBJ databases">
        <title>Transcriptome of Schizaphis graminum biotype I.</title>
        <authorList>
            <person name="Scully E.D."/>
            <person name="Geib S.M."/>
            <person name="Palmer N.A."/>
            <person name="Koch K."/>
            <person name="Bradshaw J."/>
            <person name="Heng-Moss T."/>
            <person name="Sarath G."/>
        </authorList>
    </citation>
    <scope>NUCLEOTIDE SEQUENCE</scope>
</reference>
<dbReference type="PROSITE" id="PS51192">
    <property type="entry name" value="HELICASE_ATP_BIND_1"/>
    <property type="match status" value="1"/>
</dbReference>
<dbReference type="GO" id="GO:0000209">
    <property type="term" value="P:protein polyubiquitination"/>
    <property type="evidence" value="ECO:0007669"/>
    <property type="project" value="TreeGrafter"/>
</dbReference>
<dbReference type="InterPro" id="IPR013083">
    <property type="entry name" value="Znf_RING/FYVE/PHD"/>
</dbReference>
<dbReference type="InterPro" id="IPR014001">
    <property type="entry name" value="Helicase_ATP-bd"/>
</dbReference>
<keyword evidence="3" id="KW-0378">Hydrolase</keyword>
<dbReference type="Gene3D" id="3.40.50.10810">
    <property type="entry name" value="Tandem AAA-ATPase domain"/>
    <property type="match status" value="2"/>
</dbReference>
<dbReference type="SUPFAM" id="SSF57850">
    <property type="entry name" value="RING/U-box"/>
    <property type="match status" value="1"/>
</dbReference>
<dbReference type="InterPro" id="IPR027417">
    <property type="entry name" value="P-loop_NTPase"/>
</dbReference>
<dbReference type="GO" id="GO:0016787">
    <property type="term" value="F:hydrolase activity"/>
    <property type="evidence" value="ECO:0007669"/>
    <property type="project" value="UniProtKB-KW"/>
</dbReference>
<evidence type="ECO:0000313" key="10">
    <source>
        <dbReference type="EMBL" id="MBY19108.1"/>
    </source>
</evidence>
<feature type="domain" description="RING-type" evidence="7">
    <location>
        <begin position="943"/>
        <end position="986"/>
    </location>
</feature>
<feature type="region of interest" description="Disordered" evidence="6">
    <location>
        <begin position="870"/>
        <end position="889"/>
    </location>
</feature>
<dbReference type="SMART" id="SM00249">
    <property type="entry name" value="PHD"/>
    <property type="match status" value="1"/>
</dbReference>
<evidence type="ECO:0000256" key="4">
    <source>
        <dbReference type="ARBA" id="ARBA00022833"/>
    </source>
</evidence>
<evidence type="ECO:0000256" key="6">
    <source>
        <dbReference type="SAM" id="MobiDB-lite"/>
    </source>
</evidence>
<dbReference type="PANTHER" id="PTHR45865:SF1">
    <property type="entry name" value="E3 UBIQUITIN-PROTEIN LIGASE SHPRH"/>
    <property type="match status" value="1"/>
</dbReference>
<dbReference type="PROSITE" id="PS51194">
    <property type="entry name" value="HELICASE_CTER"/>
    <property type="match status" value="1"/>
</dbReference>
<gene>
    <name evidence="10" type="primary">SHPRH</name>
    <name evidence="10" type="ORF">g.164891</name>
</gene>
<dbReference type="PROSITE" id="PS50089">
    <property type="entry name" value="ZF_RING_2"/>
    <property type="match status" value="1"/>
</dbReference>
<evidence type="ECO:0000256" key="2">
    <source>
        <dbReference type="ARBA" id="ARBA00022771"/>
    </source>
</evidence>
<evidence type="ECO:0000256" key="3">
    <source>
        <dbReference type="ARBA" id="ARBA00022801"/>
    </source>
</evidence>
<dbReference type="SUPFAM" id="SSF57903">
    <property type="entry name" value="FYVE/PHD zinc finger"/>
    <property type="match status" value="1"/>
</dbReference>
<dbReference type="EMBL" id="GGMR01006489">
    <property type="protein sequence ID" value="MBY19108.1"/>
    <property type="molecule type" value="Transcribed_RNA"/>
</dbReference>
<dbReference type="InterPro" id="IPR011011">
    <property type="entry name" value="Znf_FYVE_PHD"/>
</dbReference>
<evidence type="ECO:0000256" key="1">
    <source>
        <dbReference type="ARBA" id="ARBA00022723"/>
    </source>
</evidence>
<dbReference type="InterPro" id="IPR001841">
    <property type="entry name" value="Znf_RING"/>
</dbReference>
<dbReference type="InterPro" id="IPR017907">
    <property type="entry name" value="Znf_RING_CS"/>
</dbReference>
<proteinExistence type="predicted"/>
<protein>
    <submittedName>
        <fullName evidence="10">E3 ubiquitin-protein ligase</fullName>
    </submittedName>
</protein>
<dbReference type="InterPro" id="IPR052583">
    <property type="entry name" value="ATP-helicase/E3_Ub-Ligase"/>
</dbReference>
<keyword evidence="1" id="KW-0479">Metal-binding</keyword>
<dbReference type="InterPro" id="IPR048686">
    <property type="entry name" value="SHPRH_helical_1st"/>
</dbReference>
<dbReference type="Gene3D" id="3.30.40.10">
    <property type="entry name" value="Zinc/RING finger domain, C3HC4 (zinc finger)"/>
    <property type="match status" value="2"/>
</dbReference>
<dbReference type="CDD" id="cd18070">
    <property type="entry name" value="DEXQc_SHPRH"/>
    <property type="match status" value="1"/>
</dbReference>
<dbReference type="GO" id="GO:0005634">
    <property type="term" value="C:nucleus"/>
    <property type="evidence" value="ECO:0007669"/>
    <property type="project" value="TreeGrafter"/>
</dbReference>
<dbReference type="GO" id="GO:0008270">
    <property type="term" value="F:zinc ion binding"/>
    <property type="evidence" value="ECO:0007669"/>
    <property type="project" value="UniProtKB-KW"/>
</dbReference>
<dbReference type="Pfam" id="PF21325">
    <property type="entry name" value="SHPRH_helical-1st"/>
    <property type="match status" value="1"/>
</dbReference>
<keyword evidence="4" id="KW-0862">Zinc</keyword>
<evidence type="ECO:0000256" key="5">
    <source>
        <dbReference type="PROSITE-ProRule" id="PRU00175"/>
    </source>
</evidence>
<name>A0A2S2NPQ0_SCHGA</name>
<dbReference type="Pfam" id="PF21324">
    <property type="entry name" value="SHPRH_helical-2nd"/>
    <property type="match status" value="1"/>
</dbReference>
<dbReference type="GO" id="GO:0006974">
    <property type="term" value="P:DNA damage response"/>
    <property type="evidence" value="ECO:0007669"/>
    <property type="project" value="TreeGrafter"/>
</dbReference>
<dbReference type="PANTHER" id="PTHR45865">
    <property type="entry name" value="E3 UBIQUITIN-PROTEIN LIGASE SHPRH FAMILY MEMBER"/>
    <property type="match status" value="1"/>
</dbReference>
<dbReference type="InterPro" id="IPR048695">
    <property type="entry name" value="SHPRH_helical_2nd"/>
</dbReference>
<dbReference type="InterPro" id="IPR001650">
    <property type="entry name" value="Helicase_C-like"/>
</dbReference>
<dbReference type="Pfam" id="PF00176">
    <property type="entry name" value="SNF2-rel_dom"/>
    <property type="match status" value="1"/>
</dbReference>
<dbReference type="Gene3D" id="3.40.50.300">
    <property type="entry name" value="P-loop containing nucleotide triphosphate hydrolases"/>
    <property type="match status" value="1"/>
</dbReference>
<sequence>MSNSQASKFFNAIKTYHTHINDDFEQPQIIIPKLRSYQRRAVKWMVDREKNNILIKSDGSPFSGGILADEMGLGKTVEMLCCIMENTAPPEFYDQNIIIKDSIKKPLVQSPSKPSTSKYIAYTNDKDLKIKSTSSSRSMLENWYKNILSEMSTVPKKAIESNFDEDTHIVACYCKETPPKSILVYCAMCGKGQHAQCVHFEPKPFQEVPYMCSNCWILNDRLQCKATLIVVPQSILNQWIDEIEKHIAKPGLKVYVYNGVHSDGYIQPFSFGDYDIVITSYNTLSRDLNYVANVNVENQNSTRLRHSKRYNYPQSPLPCIKWWRICLDEGQAIESASSKVCDMTLNLRSVHKWAMTGTPIQKSLNDLYGILKFLEVSPFCHRKQFLQLMKGEERVMYEYFSKLIWRSSIEDVNAELNLPKLTNEQHWLTFSQIEKYFYLSQHDDCATIFSNCVTRLFPSLDISIKNIDRKSIFTIIGPLYKLRQACVHPQAVNGQFLKIKGTMTMEKLMDVMIDKCRVECNDILRSLVSQHNALAGLYLIRAEPDNAVEQYRTVLGLMDKYKDKKIKIDTCQKIHVMYNLATVIDENTNVSHALNDSDLKRDMELLEKEYLDATKQNIESTRKTVLFYSDKVAKIIENKTLGYSDWWSDMLDWIFSPNDFLAKVQMELEDYRVPGVPNIANRLKSVNDVYNILGVWLADLDTARIDTISILKTLEETPMNDLVQSALICHLRLKSKKGNSKNRRCLLCKAEMELQVYESLLFSVSNKQKNTLVDKTEENDQETLYECTSKGLWKMSQKEFLLMKLFQYGQAKIINKSCLEDAAEHMKVLELVRKEFRYLRLLWTHLSDSLSAHDEIVMAKSRLRLGENGDSFMQSEADGPPKKKSKREDENDVIMEQYVDYNVISLTGDIPITSSLLEQRIGTLLYLENLKKEKENSTEVDTCPICCLNGDAGWAVLLCGHSVCNQCLATMCNHSDAFDIVCPMCRSNTPMDSISYVKNNREGEVSNIVIKGSFSTKIESVTLKLIELITQDPNVKVLIFSNWDKALNLLGEALDQNSINFRILKTGKKYKKTLKDFKSNKKINALLMKLSLGSKGLNLTEATRVFFMEPIINKADELQAIGRIHRIGQTKPTFVHNFIIRDSIEENITNVFSGAMFDRWDDITLSQLIRVFERNESNLILEQNDDLSE</sequence>
<dbReference type="AlphaFoldDB" id="A0A2S2NPQ0"/>
<dbReference type="InterPro" id="IPR049730">
    <property type="entry name" value="SNF2/RAD54-like_C"/>
</dbReference>
<evidence type="ECO:0000259" key="8">
    <source>
        <dbReference type="PROSITE" id="PS51192"/>
    </source>
</evidence>
<dbReference type="PROSITE" id="PS00518">
    <property type="entry name" value="ZF_RING_1"/>
    <property type="match status" value="1"/>
</dbReference>
<dbReference type="InterPro" id="IPR000330">
    <property type="entry name" value="SNF2_N"/>
</dbReference>
<dbReference type="CDD" id="cd15489">
    <property type="entry name" value="PHD_SF"/>
    <property type="match status" value="1"/>
</dbReference>
<keyword evidence="2 5" id="KW-0863">Zinc-finger</keyword>
<dbReference type="InterPro" id="IPR001965">
    <property type="entry name" value="Znf_PHD"/>
</dbReference>
<dbReference type="SMART" id="SM00490">
    <property type="entry name" value="HELICc"/>
    <property type="match status" value="1"/>
</dbReference>
<feature type="domain" description="Helicase C-terminal" evidence="9">
    <location>
        <begin position="1024"/>
        <end position="1180"/>
    </location>
</feature>
<dbReference type="GO" id="GO:0061630">
    <property type="term" value="F:ubiquitin protein ligase activity"/>
    <property type="evidence" value="ECO:0007669"/>
    <property type="project" value="TreeGrafter"/>
</dbReference>
<dbReference type="CDD" id="cd18793">
    <property type="entry name" value="SF2_C_SNF"/>
    <property type="match status" value="1"/>
</dbReference>
<dbReference type="SMART" id="SM00487">
    <property type="entry name" value="DEXDc"/>
    <property type="match status" value="1"/>
</dbReference>
<evidence type="ECO:0000259" key="9">
    <source>
        <dbReference type="PROSITE" id="PS51194"/>
    </source>
</evidence>
<dbReference type="InterPro" id="IPR038718">
    <property type="entry name" value="SNF2-like_sf"/>
</dbReference>
<dbReference type="SMART" id="SM00184">
    <property type="entry name" value="RING"/>
    <property type="match status" value="1"/>
</dbReference>
<organism evidence="10">
    <name type="scientific">Schizaphis graminum</name>
    <name type="common">Green bug aphid</name>
    <dbReference type="NCBI Taxonomy" id="13262"/>
    <lineage>
        <taxon>Eukaryota</taxon>
        <taxon>Metazoa</taxon>
        <taxon>Ecdysozoa</taxon>
        <taxon>Arthropoda</taxon>
        <taxon>Hexapoda</taxon>
        <taxon>Insecta</taxon>
        <taxon>Pterygota</taxon>
        <taxon>Neoptera</taxon>
        <taxon>Paraneoptera</taxon>
        <taxon>Hemiptera</taxon>
        <taxon>Sternorrhyncha</taxon>
        <taxon>Aphidomorpha</taxon>
        <taxon>Aphidoidea</taxon>
        <taxon>Aphididae</taxon>
        <taxon>Aphidini</taxon>
        <taxon>Schizaphis</taxon>
    </lineage>
</organism>
<dbReference type="SUPFAM" id="SSF52540">
    <property type="entry name" value="P-loop containing nucleoside triphosphate hydrolases"/>
    <property type="match status" value="2"/>
</dbReference>
<dbReference type="Pfam" id="PF00271">
    <property type="entry name" value="Helicase_C"/>
    <property type="match status" value="1"/>
</dbReference>
<feature type="domain" description="Helicase ATP-binding" evidence="8">
    <location>
        <begin position="227"/>
        <end position="377"/>
    </location>
</feature>
<evidence type="ECO:0000259" key="7">
    <source>
        <dbReference type="PROSITE" id="PS50089"/>
    </source>
</evidence>